<sequence>MKDVQELQDRLDHLGRTIAEAQEAAKKLARAKVIDHPLIPRPRRNPKDELFRDF</sequence>
<proteinExistence type="predicted"/>
<evidence type="ECO:0000313" key="2">
    <source>
        <dbReference type="EMBL" id="GAA3638953.1"/>
    </source>
</evidence>
<keyword evidence="3" id="KW-1185">Reference proteome</keyword>
<dbReference type="Proteomes" id="UP001501074">
    <property type="component" value="Unassembled WGS sequence"/>
</dbReference>
<comment type="caution">
    <text evidence="2">The sequence shown here is derived from an EMBL/GenBank/DDBJ whole genome shotgun (WGS) entry which is preliminary data.</text>
</comment>
<protein>
    <submittedName>
        <fullName evidence="2">Uncharacterized protein</fullName>
    </submittedName>
</protein>
<evidence type="ECO:0000313" key="3">
    <source>
        <dbReference type="Proteomes" id="UP001501074"/>
    </source>
</evidence>
<gene>
    <name evidence="2" type="ORF">GCM10022223_67470</name>
</gene>
<dbReference type="RefSeq" id="WP_231489408.1">
    <property type="nucleotide sequence ID" value="NZ_BAAAZO010000013.1"/>
</dbReference>
<dbReference type="EMBL" id="BAAAZO010000013">
    <property type="protein sequence ID" value="GAA3638953.1"/>
    <property type="molecule type" value="Genomic_DNA"/>
</dbReference>
<reference evidence="3" key="1">
    <citation type="journal article" date="2019" name="Int. J. Syst. Evol. Microbiol.">
        <title>The Global Catalogue of Microorganisms (GCM) 10K type strain sequencing project: providing services to taxonomists for standard genome sequencing and annotation.</title>
        <authorList>
            <consortium name="The Broad Institute Genomics Platform"/>
            <consortium name="The Broad Institute Genome Sequencing Center for Infectious Disease"/>
            <person name="Wu L."/>
            <person name="Ma J."/>
        </authorList>
    </citation>
    <scope>NUCLEOTIDE SEQUENCE [LARGE SCALE GENOMIC DNA]</scope>
    <source>
        <strain evidence="3">JCM 16902</strain>
    </source>
</reference>
<keyword evidence="1" id="KW-0175">Coiled coil</keyword>
<organism evidence="2 3">
    <name type="scientific">Kineosporia mesophila</name>
    <dbReference type="NCBI Taxonomy" id="566012"/>
    <lineage>
        <taxon>Bacteria</taxon>
        <taxon>Bacillati</taxon>
        <taxon>Actinomycetota</taxon>
        <taxon>Actinomycetes</taxon>
        <taxon>Kineosporiales</taxon>
        <taxon>Kineosporiaceae</taxon>
        <taxon>Kineosporia</taxon>
    </lineage>
</organism>
<evidence type="ECO:0000256" key="1">
    <source>
        <dbReference type="SAM" id="Coils"/>
    </source>
</evidence>
<feature type="coiled-coil region" evidence="1">
    <location>
        <begin position="4"/>
        <end position="31"/>
    </location>
</feature>
<name>A0ABP7ASC0_9ACTN</name>
<accession>A0ABP7ASC0</accession>